<dbReference type="InterPro" id="IPR006083">
    <property type="entry name" value="PRK/URK"/>
</dbReference>
<reference evidence="2 3" key="1">
    <citation type="submission" date="2016-05" db="EMBL/GenBank/DDBJ databases">
        <title>Whole genome sequencing of Tetragenococcus halophilus subsp. halophilus NISL 7118.</title>
        <authorList>
            <person name="Shiwa Y."/>
            <person name="Nishimura I."/>
            <person name="Yoshikawa H."/>
            <person name="Koyama Y."/>
            <person name="Oguma T."/>
        </authorList>
    </citation>
    <scope>NUCLEOTIDE SEQUENCE [LARGE SCALE GENOMIC DNA]</scope>
    <source>
        <strain evidence="2 3">NISL 7118</strain>
    </source>
</reference>
<sequence length="175" mass="19847">MTNSKVVIVSGMGGSGKTTVVRELAKNYTNSKCLFFDDYDIDVLPSTPSLYTPIQLAVNQYDISALLEDLKMAYGSYAYLFVDFPFGYKHKSIKAIIDKVIYVKTPLDICFARRLLRDFKDETASSIKSVTEHYLNFGRPIFIDYENFVIQEADLIVDGTLDINTNIEIIKNNLL</sequence>
<dbReference type="Gene3D" id="3.40.50.300">
    <property type="entry name" value="P-loop containing nucleotide triphosphate hydrolases"/>
    <property type="match status" value="2"/>
</dbReference>
<dbReference type="GO" id="GO:0016301">
    <property type="term" value="F:kinase activity"/>
    <property type="evidence" value="ECO:0007669"/>
    <property type="project" value="InterPro"/>
</dbReference>
<gene>
    <name evidence="2" type="ORF">TEHN7118_1796</name>
</gene>
<keyword evidence="3" id="KW-1185">Reference proteome</keyword>
<dbReference type="AlphaFoldDB" id="A0A2H6CLW1"/>
<dbReference type="EMBL" id="BDEC01000086">
    <property type="protein sequence ID" value="GBD68990.1"/>
    <property type="molecule type" value="Genomic_DNA"/>
</dbReference>
<accession>A0A2H6CLW1</accession>
<dbReference type="InterPro" id="IPR027417">
    <property type="entry name" value="P-loop_NTPase"/>
</dbReference>
<name>A0A2H6CLW1_TETHA</name>
<evidence type="ECO:0000313" key="2">
    <source>
        <dbReference type="EMBL" id="GBD68990.1"/>
    </source>
</evidence>
<organism evidence="2 3">
    <name type="scientific">Tetragenococcus halophilus subsp. halophilus</name>
    <dbReference type="NCBI Taxonomy" id="1513897"/>
    <lineage>
        <taxon>Bacteria</taxon>
        <taxon>Bacillati</taxon>
        <taxon>Bacillota</taxon>
        <taxon>Bacilli</taxon>
        <taxon>Lactobacillales</taxon>
        <taxon>Enterococcaceae</taxon>
        <taxon>Tetragenococcus</taxon>
    </lineage>
</organism>
<protein>
    <recommendedName>
        <fullName evidence="1">Phosphoribulokinase/uridine kinase domain-containing protein</fullName>
    </recommendedName>
</protein>
<dbReference type="GO" id="GO:0005524">
    <property type="term" value="F:ATP binding"/>
    <property type="evidence" value="ECO:0007669"/>
    <property type="project" value="InterPro"/>
</dbReference>
<evidence type="ECO:0000259" key="1">
    <source>
        <dbReference type="Pfam" id="PF00485"/>
    </source>
</evidence>
<proteinExistence type="predicted"/>
<dbReference type="SUPFAM" id="SSF52540">
    <property type="entry name" value="P-loop containing nucleoside triphosphate hydrolases"/>
    <property type="match status" value="1"/>
</dbReference>
<dbReference type="Proteomes" id="UP000236214">
    <property type="component" value="Unassembled WGS sequence"/>
</dbReference>
<dbReference type="RefSeq" id="WP_061840689.1">
    <property type="nucleotide sequence ID" value="NZ_BDEB01000047.1"/>
</dbReference>
<dbReference type="GeneID" id="64053218"/>
<feature type="domain" description="Phosphoribulokinase/uridine kinase" evidence="1">
    <location>
        <begin position="87"/>
        <end position="158"/>
    </location>
</feature>
<dbReference type="Pfam" id="PF00485">
    <property type="entry name" value="PRK"/>
    <property type="match status" value="1"/>
</dbReference>
<comment type="caution">
    <text evidence="2">The sequence shown here is derived from an EMBL/GenBank/DDBJ whole genome shotgun (WGS) entry which is preliminary data.</text>
</comment>
<evidence type="ECO:0000313" key="3">
    <source>
        <dbReference type="Proteomes" id="UP000236214"/>
    </source>
</evidence>